<name>A0ABT3NCT3_9BACT</name>
<organism evidence="1 2">
    <name type="scientific">Desulfobotulus pelophilus</name>
    <dbReference type="NCBI Taxonomy" id="2823377"/>
    <lineage>
        <taxon>Bacteria</taxon>
        <taxon>Pseudomonadati</taxon>
        <taxon>Thermodesulfobacteriota</taxon>
        <taxon>Desulfobacteria</taxon>
        <taxon>Desulfobacterales</taxon>
        <taxon>Desulfobacteraceae</taxon>
        <taxon>Desulfobotulus</taxon>
    </lineage>
</organism>
<dbReference type="InterPro" id="IPR037107">
    <property type="entry name" value="Put_OMP_sf"/>
</dbReference>
<evidence type="ECO:0000313" key="1">
    <source>
        <dbReference type="EMBL" id="MCW7754772.1"/>
    </source>
</evidence>
<dbReference type="Pfam" id="PF09982">
    <property type="entry name" value="LpxR"/>
    <property type="match status" value="1"/>
</dbReference>
<accession>A0ABT3NCT3</accession>
<protein>
    <submittedName>
        <fullName evidence="1">Lipid A deacylase LpxR family protein</fullName>
    </submittedName>
</protein>
<keyword evidence="2" id="KW-1185">Reference proteome</keyword>
<sequence length="343" mass="38705">MKKVFSWIWWFGIFPAGLLPCAAFSSSPQTVSAYFENDTFYGTDRDYTNGIRFTYTAAHVPFASGATTEKVHRLIDRIPVIGHGDSQRLFALSLGQNIYTADDTYSREYLPDERPYAGLSYLGFALLKRKDCHLSTWELGLGLVGKDSYAEDTQRVIHDWGGWSQPSGWEHQLRNEPVLQIFYTSHWRFASPQTRQGLGMDVLPRAGWGIGNGFTSLGGGMEVRAGWNLPRDFGNGHIRPATETHLPLSSEDPRFNPPFRRVGVHLYGGASGSWVARNILLDGNTFRSSASVDKEMWVGNYSYGIGVILYRFKIVYGRVHSSREYKTQKEGQSYGTVHVSYTW</sequence>
<comment type="caution">
    <text evidence="1">The sequence shown here is derived from an EMBL/GenBank/DDBJ whole genome shotgun (WGS) entry which is preliminary data.</text>
</comment>
<evidence type="ECO:0000313" key="2">
    <source>
        <dbReference type="Proteomes" id="UP001209681"/>
    </source>
</evidence>
<proteinExistence type="predicted"/>
<dbReference type="RefSeq" id="WP_265425685.1">
    <property type="nucleotide sequence ID" value="NZ_JAPFPW010000015.1"/>
</dbReference>
<dbReference type="InterPro" id="IPR018707">
    <property type="entry name" value="LpxR"/>
</dbReference>
<reference evidence="1 2" key="1">
    <citation type="submission" date="2022-11" db="EMBL/GenBank/DDBJ databases">
        <title>Desulfobotulus tamanensis H1 sp. nov. - anaerobic, alkaliphilic, sulphate reducing bacterium isolated from terrestrial mud volcano.</title>
        <authorList>
            <person name="Frolova A."/>
            <person name="Merkel A.Y."/>
            <person name="Slobodkin A.I."/>
        </authorList>
    </citation>
    <scope>NUCLEOTIDE SEQUENCE [LARGE SCALE GENOMIC DNA]</scope>
    <source>
        <strain evidence="1 2">H1</strain>
    </source>
</reference>
<dbReference type="Proteomes" id="UP001209681">
    <property type="component" value="Unassembled WGS sequence"/>
</dbReference>
<dbReference type="Gene3D" id="2.40.128.140">
    <property type="entry name" value="Outer membrane protein"/>
    <property type="match status" value="1"/>
</dbReference>
<dbReference type="EMBL" id="JAPFPW010000015">
    <property type="protein sequence ID" value="MCW7754772.1"/>
    <property type="molecule type" value="Genomic_DNA"/>
</dbReference>
<gene>
    <name evidence="1" type="ORF">OOT00_12345</name>
</gene>